<evidence type="ECO:0000256" key="2">
    <source>
        <dbReference type="SAM" id="MobiDB-lite"/>
    </source>
</evidence>
<dbReference type="InterPro" id="IPR013883">
    <property type="entry name" value="TF_Iwr1_dom"/>
</dbReference>
<evidence type="ECO:0000313" key="4">
    <source>
        <dbReference type="EMBL" id="KAF1812489.1"/>
    </source>
</evidence>
<dbReference type="AlphaFoldDB" id="A0A6G1G3U3"/>
<dbReference type="InterPro" id="IPR040150">
    <property type="entry name" value="Iwr1"/>
</dbReference>
<dbReference type="GO" id="GO:0005737">
    <property type="term" value="C:cytoplasm"/>
    <property type="evidence" value="ECO:0007669"/>
    <property type="project" value="TreeGrafter"/>
</dbReference>
<feature type="compositionally biased region" description="Basic and acidic residues" evidence="2">
    <location>
        <begin position="201"/>
        <end position="210"/>
    </location>
</feature>
<name>A0A6G1G3U3_9PEZI</name>
<dbReference type="RefSeq" id="XP_033534120.1">
    <property type="nucleotide sequence ID" value="XM_033679429.1"/>
</dbReference>
<reference evidence="4 6" key="1">
    <citation type="submission" date="2020-01" db="EMBL/GenBank/DDBJ databases">
        <authorList>
            <consortium name="DOE Joint Genome Institute"/>
            <person name="Haridas S."/>
            <person name="Albert R."/>
            <person name="Binder M."/>
            <person name="Bloem J."/>
            <person name="Labutti K."/>
            <person name="Salamov A."/>
            <person name="Andreopoulos B."/>
            <person name="Baker S.E."/>
            <person name="Barry K."/>
            <person name="Bills G."/>
            <person name="Bluhm B.H."/>
            <person name="Cannon C."/>
            <person name="Castanera R."/>
            <person name="Culley D.E."/>
            <person name="Daum C."/>
            <person name="Ezra D."/>
            <person name="Gonzalez J.B."/>
            <person name="Henrissat B."/>
            <person name="Kuo A."/>
            <person name="Liang C."/>
            <person name="Lipzen A."/>
            <person name="Lutzoni F."/>
            <person name="Magnuson J."/>
            <person name="Mondo S."/>
            <person name="Nolan M."/>
            <person name="Ohm R."/>
            <person name="Pangilinan J."/>
            <person name="Park H.-J."/>
            <person name="Ramirez L."/>
            <person name="Alfaro M."/>
            <person name="Sun H."/>
            <person name="Tritt A."/>
            <person name="Yoshinaga Y."/>
            <person name="Zwiers L.-H."/>
            <person name="Turgeon B.G."/>
            <person name="Goodwin S.B."/>
            <person name="Spatafora J.W."/>
            <person name="Crous P.W."/>
            <person name="Grigoriev I.V."/>
        </authorList>
    </citation>
    <scope>NUCLEOTIDE SEQUENCE</scope>
    <source>
        <strain evidence="4 6">CBS 781.70</strain>
    </source>
</reference>
<comment type="similarity">
    <text evidence="1">Belongs to the IWR1/SLC7A6OS family.</text>
</comment>
<sequence length="394" mass="45526">MSHSSPQLVHIKRRKSEPHVDLLYVERPNKKKFTDQGYYFRRLDQESGSAFPPSDGILQKGVFRPTQPRSPAPDRPPPVRATAPGDEDRDPFALRVRKHQGADNRNRLDVPGRQDAVLPTHPIARERVRRFHLMRHRSLTPSALNPSKKRKSEIATFVEKSDPSGQATPDDNTWTSPPVPEATATEQMAPSPKRKRPNVRALRDRVRDQSIKNAPPTENPEELRQLAEEMSRWAQEVETGVGLVSDIRQEEPQNNAMQVDMTTSGQQEGEYVYDTFVQYEATDNLGLSTNNVGILVIEEEDEEYWESYMHHEQGEYVYSDEEDENAEDWYGNDYPEDEVDSDDEYNVDPYKYRDRGSDDEQYDVDTWSDEEGERKRFEALLKNERAFYEQPPAS</sequence>
<reference evidence="6" key="3">
    <citation type="submission" date="2025-04" db="UniProtKB">
        <authorList>
            <consortium name="RefSeq"/>
        </authorList>
    </citation>
    <scope>IDENTIFICATION</scope>
    <source>
        <strain evidence="6">CBS 781.70</strain>
    </source>
</reference>
<evidence type="ECO:0000313" key="5">
    <source>
        <dbReference type="Proteomes" id="UP000504638"/>
    </source>
</evidence>
<organism evidence="4">
    <name type="scientific">Eremomyces bilateralis CBS 781.70</name>
    <dbReference type="NCBI Taxonomy" id="1392243"/>
    <lineage>
        <taxon>Eukaryota</taxon>
        <taxon>Fungi</taxon>
        <taxon>Dikarya</taxon>
        <taxon>Ascomycota</taxon>
        <taxon>Pezizomycotina</taxon>
        <taxon>Dothideomycetes</taxon>
        <taxon>Dothideomycetes incertae sedis</taxon>
        <taxon>Eremomycetales</taxon>
        <taxon>Eremomycetaceae</taxon>
        <taxon>Eremomyces</taxon>
    </lineage>
</organism>
<dbReference type="EMBL" id="ML975157">
    <property type="protein sequence ID" value="KAF1812489.1"/>
    <property type="molecule type" value="Genomic_DNA"/>
</dbReference>
<feature type="compositionally biased region" description="Pro residues" evidence="2">
    <location>
        <begin position="68"/>
        <end position="79"/>
    </location>
</feature>
<feature type="compositionally biased region" description="Acidic residues" evidence="2">
    <location>
        <begin position="318"/>
        <end position="327"/>
    </location>
</feature>
<dbReference type="PANTHER" id="PTHR28063">
    <property type="entry name" value="RNA POLYMERASE II NUCLEAR LOCALIZATION PROTEIN IWR1"/>
    <property type="match status" value="1"/>
</dbReference>
<feature type="compositionally biased region" description="Acidic residues" evidence="2">
    <location>
        <begin position="359"/>
        <end position="370"/>
    </location>
</feature>
<feature type="compositionally biased region" description="Basic and acidic residues" evidence="2">
    <location>
        <begin position="100"/>
        <end position="112"/>
    </location>
</feature>
<feature type="compositionally biased region" description="Acidic residues" evidence="2">
    <location>
        <begin position="334"/>
        <end position="346"/>
    </location>
</feature>
<dbReference type="PANTHER" id="PTHR28063:SF1">
    <property type="entry name" value="RNA POLYMERASE II NUCLEAR LOCALIZATION PROTEIN IWR1"/>
    <property type="match status" value="1"/>
</dbReference>
<feature type="region of interest" description="Disordered" evidence="2">
    <location>
        <begin position="318"/>
        <end position="370"/>
    </location>
</feature>
<protein>
    <recommendedName>
        <fullName evidence="3">Transcription factor Iwr1 domain-containing protein</fullName>
    </recommendedName>
</protein>
<evidence type="ECO:0000259" key="3">
    <source>
        <dbReference type="Pfam" id="PF08574"/>
    </source>
</evidence>
<evidence type="ECO:0000313" key="6">
    <source>
        <dbReference type="RefSeq" id="XP_033534120.1"/>
    </source>
</evidence>
<feature type="region of interest" description="Disordered" evidence="2">
    <location>
        <begin position="44"/>
        <end position="118"/>
    </location>
</feature>
<keyword evidence="5" id="KW-1185">Reference proteome</keyword>
<gene>
    <name evidence="4 6" type="ORF">P152DRAFT_458332</name>
</gene>
<feature type="compositionally biased region" description="Polar residues" evidence="2">
    <location>
        <begin position="163"/>
        <end position="176"/>
    </location>
</feature>
<feature type="region of interest" description="Disordered" evidence="2">
    <location>
        <begin position="137"/>
        <end position="222"/>
    </location>
</feature>
<dbReference type="GO" id="GO:0006606">
    <property type="term" value="P:protein import into nucleus"/>
    <property type="evidence" value="ECO:0007669"/>
    <property type="project" value="InterPro"/>
</dbReference>
<reference evidence="6" key="2">
    <citation type="submission" date="2020-04" db="EMBL/GenBank/DDBJ databases">
        <authorList>
            <consortium name="NCBI Genome Project"/>
        </authorList>
    </citation>
    <scope>NUCLEOTIDE SEQUENCE</scope>
    <source>
        <strain evidence="6">CBS 781.70</strain>
    </source>
</reference>
<dbReference type="GeneID" id="54419999"/>
<dbReference type="Pfam" id="PF08574">
    <property type="entry name" value="Iwr1"/>
    <property type="match status" value="1"/>
</dbReference>
<proteinExistence type="inferred from homology"/>
<dbReference type="OrthoDB" id="6255506at2759"/>
<evidence type="ECO:0000256" key="1">
    <source>
        <dbReference type="ARBA" id="ARBA00010218"/>
    </source>
</evidence>
<feature type="domain" description="Transcription factor Iwr1" evidence="3">
    <location>
        <begin position="270"/>
        <end position="338"/>
    </location>
</feature>
<dbReference type="Proteomes" id="UP000504638">
    <property type="component" value="Unplaced"/>
</dbReference>
<accession>A0A6G1G3U3</accession>